<feature type="region of interest" description="Disordered" evidence="1">
    <location>
        <begin position="141"/>
        <end position="161"/>
    </location>
</feature>
<name>A0A1C7M730_GRIFR</name>
<dbReference type="OrthoDB" id="2758757at2759"/>
<evidence type="ECO:0000313" key="2">
    <source>
        <dbReference type="EMBL" id="OBZ72598.1"/>
    </source>
</evidence>
<comment type="caution">
    <text evidence="2">The sequence shown here is derived from an EMBL/GenBank/DDBJ whole genome shotgun (WGS) entry which is preliminary data.</text>
</comment>
<dbReference type="Proteomes" id="UP000092993">
    <property type="component" value="Unassembled WGS sequence"/>
</dbReference>
<evidence type="ECO:0000256" key="1">
    <source>
        <dbReference type="SAM" id="MobiDB-lite"/>
    </source>
</evidence>
<dbReference type="AlphaFoldDB" id="A0A1C7M730"/>
<sequence>MPSQSTPGTPSWLRNQVVTYDHLPRYPVRIWPQGTLADRIGWTIVHPDLRGKVDQRLETCPSQMRMVRIYRHLANSAAAYPLARSTLVRAYMLNPSPETWRPYAVCESSHYATLAAAEEVINALAHALTLHRLQGLVPGPLAHSQRPLPTSPSQASDKENDPRLAADVCPFCHQWGCDIKTNPCNAYKLYEAKHKEVAQFMANLATMHEHLGLPPPVVPAEPTWDNSPEPDEPEAKDPEEQWPADAPTCVYCWQKGCDTNCDAYKNYAAANAPSPLLAPLPPSPFVAAPLPTIPSPCHPTPRTRSTTPPNRPTSWTPYRWLRLHRPHKWRMA</sequence>
<organism evidence="2 3">
    <name type="scientific">Grifola frondosa</name>
    <name type="common">Maitake</name>
    <name type="synonym">Polyporus frondosus</name>
    <dbReference type="NCBI Taxonomy" id="5627"/>
    <lineage>
        <taxon>Eukaryota</taxon>
        <taxon>Fungi</taxon>
        <taxon>Dikarya</taxon>
        <taxon>Basidiomycota</taxon>
        <taxon>Agaricomycotina</taxon>
        <taxon>Agaricomycetes</taxon>
        <taxon>Polyporales</taxon>
        <taxon>Grifolaceae</taxon>
        <taxon>Grifola</taxon>
    </lineage>
</organism>
<keyword evidence="3" id="KW-1185">Reference proteome</keyword>
<accession>A0A1C7M730</accession>
<evidence type="ECO:0000313" key="3">
    <source>
        <dbReference type="Proteomes" id="UP000092993"/>
    </source>
</evidence>
<gene>
    <name evidence="2" type="ORF">A0H81_07899</name>
</gene>
<proteinExistence type="predicted"/>
<feature type="region of interest" description="Disordered" evidence="1">
    <location>
        <begin position="217"/>
        <end position="241"/>
    </location>
</feature>
<dbReference type="EMBL" id="LUGG01000009">
    <property type="protein sequence ID" value="OBZ72598.1"/>
    <property type="molecule type" value="Genomic_DNA"/>
</dbReference>
<reference evidence="2 3" key="1">
    <citation type="submission" date="2016-03" db="EMBL/GenBank/DDBJ databases">
        <title>Whole genome sequencing of Grifola frondosa 9006-11.</title>
        <authorList>
            <person name="Min B."/>
            <person name="Park H."/>
            <person name="Kim J.-G."/>
            <person name="Cho H."/>
            <person name="Oh Y.-L."/>
            <person name="Kong W.-S."/>
            <person name="Choi I.-G."/>
        </authorList>
    </citation>
    <scope>NUCLEOTIDE SEQUENCE [LARGE SCALE GENOMIC DNA]</scope>
    <source>
        <strain evidence="2 3">9006-11</strain>
    </source>
</reference>
<protein>
    <submittedName>
        <fullName evidence="2">Uncharacterized protein</fullName>
    </submittedName>
</protein>